<gene>
    <name evidence="1" type="ORF">EDD28_2584</name>
</gene>
<protein>
    <recommendedName>
        <fullName evidence="3">2'-5' RNA ligase superfamily protein</fullName>
    </recommendedName>
</protein>
<evidence type="ECO:0000313" key="1">
    <source>
        <dbReference type="EMBL" id="ROR93176.1"/>
    </source>
</evidence>
<proteinExistence type="predicted"/>
<organism evidence="1 2">
    <name type="scientific">Salana multivorans</name>
    <dbReference type="NCBI Taxonomy" id="120377"/>
    <lineage>
        <taxon>Bacteria</taxon>
        <taxon>Bacillati</taxon>
        <taxon>Actinomycetota</taxon>
        <taxon>Actinomycetes</taxon>
        <taxon>Micrococcales</taxon>
        <taxon>Beutenbergiaceae</taxon>
        <taxon>Salana</taxon>
    </lineage>
</organism>
<dbReference type="SUPFAM" id="SSF55144">
    <property type="entry name" value="LigT-like"/>
    <property type="match status" value="1"/>
</dbReference>
<dbReference type="Gene3D" id="3.90.1140.10">
    <property type="entry name" value="Cyclic phosphodiesterase"/>
    <property type="match status" value="1"/>
</dbReference>
<evidence type="ECO:0000313" key="2">
    <source>
        <dbReference type="Proteomes" id="UP000275356"/>
    </source>
</evidence>
<dbReference type="EMBL" id="RKHQ01000002">
    <property type="protein sequence ID" value="ROR93176.1"/>
    <property type="molecule type" value="Genomic_DNA"/>
</dbReference>
<sequence length="239" mass="25834">MEPRRPTATESLAEMTARVAAFQVDSVPREPVLGLPEALRDKVAPGTGELRPFFGSTVAYFLEDDDERLLADVAAELRAVHGPGLAAPLPADSLHVTLHDLHASADLAEVASRIFLDGPRAATRLATACGLGPVRMRATTVFNLLNASVVVGLLPATPDDHARLVAGRALFDDLVRAPSFTPHVTLAYYRPDSDEPIDPDVLRATLDRLTGRVAGHELILDPSWLYVCHFSSMATYWPI</sequence>
<dbReference type="OrthoDB" id="3251213at2"/>
<accession>A0A3N2D086</accession>
<dbReference type="Proteomes" id="UP000275356">
    <property type="component" value="Unassembled WGS sequence"/>
</dbReference>
<name>A0A3N2D086_9MICO</name>
<keyword evidence="2" id="KW-1185">Reference proteome</keyword>
<reference evidence="1 2" key="1">
    <citation type="submission" date="2018-11" db="EMBL/GenBank/DDBJ databases">
        <title>Sequencing the genomes of 1000 actinobacteria strains.</title>
        <authorList>
            <person name="Klenk H.-P."/>
        </authorList>
    </citation>
    <scope>NUCLEOTIDE SEQUENCE [LARGE SCALE GENOMIC DNA]</scope>
    <source>
        <strain evidence="1 2">DSM 13521</strain>
    </source>
</reference>
<evidence type="ECO:0008006" key="3">
    <source>
        <dbReference type="Google" id="ProtNLM"/>
    </source>
</evidence>
<comment type="caution">
    <text evidence="1">The sequence shown here is derived from an EMBL/GenBank/DDBJ whole genome shotgun (WGS) entry which is preliminary data.</text>
</comment>
<dbReference type="InterPro" id="IPR009097">
    <property type="entry name" value="Cyclic_Pdiesterase"/>
</dbReference>
<dbReference type="AlphaFoldDB" id="A0A3N2D086"/>